<keyword evidence="4" id="KW-0479">Metal-binding</keyword>
<dbReference type="Proteomes" id="UP001217089">
    <property type="component" value="Unassembled WGS sequence"/>
</dbReference>
<keyword evidence="8" id="KW-0460">Magnesium</keyword>
<proteinExistence type="predicted"/>
<gene>
    <name evidence="12" type="ORF">KUTeg_013624</name>
</gene>
<keyword evidence="3" id="KW-0597">Phosphoprotein</keyword>
<dbReference type="InterPro" id="IPR001245">
    <property type="entry name" value="Ser-Thr/Tyr_kinase_cat_dom"/>
</dbReference>
<reference evidence="12 13" key="1">
    <citation type="submission" date="2022-12" db="EMBL/GenBank/DDBJ databases">
        <title>Chromosome-level genome of Tegillarca granosa.</title>
        <authorList>
            <person name="Kim J."/>
        </authorList>
    </citation>
    <scope>NUCLEOTIDE SEQUENCE [LARGE SCALE GENOMIC DNA]</scope>
    <source>
        <strain evidence="12">Teg-2019</strain>
        <tissue evidence="12">Adductor muscle</tissue>
    </source>
</reference>
<dbReference type="PANTHER" id="PTHR24346:SF102">
    <property type="entry name" value="TESTIS-SPECIFIC SERINE_THREONINE-PROTEIN KINASE 1"/>
    <property type="match status" value="1"/>
</dbReference>
<feature type="domain" description="Protein kinase" evidence="11">
    <location>
        <begin position="484"/>
        <end position="714"/>
    </location>
</feature>
<keyword evidence="6" id="KW-0221">Differentiation</keyword>
<evidence type="ECO:0000256" key="4">
    <source>
        <dbReference type="ARBA" id="ARBA00022723"/>
    </source>
</evidence>
<evidence type="ECO:0000256" key="6">
    <source>
        <dbReference type="ARBA" id="ARBA00022782"/>
    </source>
</evidence>
<evidence type="ECO:0000256" key="5">
    <source>
        <dbReference type="ARBA" id="ARBA00022741"/>
    </source>
</evidence>
<evidence type="ECO:0000256" key="8">
    <source>
        <dbReference type="ARBA" id="ARBA00022842"/>
    </source>
</evidence>
<dbReference type="SMART" id="SM00220">
    <property type="entry name" value="S_TKc"/>
    <property type="match status" value="5"/>
</dbReference>
<accession>A0ABQ9EUA0</accession>
<keyword evidence="10" id="KW-0744">Spermatogenesis</keyword>
<feature type="domain" description="Protein kinase" evidence="11">
    <location>
        <begin position="246"/>
        <end position="493"/>
    </location>
</feature>
<dbReference type="Pfam" id="PF07714">
    <property type="entry name" value="PK_Tyr_Ser-Thr"/>
    <property type="match status" value="1"/>
</dbReference>
<dbReference type="PANTHER" id="PTHR24346">
    <property type="entry name" value="MAP/MICROTUBULE AFFINITY-REGULATING KINASE"/>
    <property type="match status" value="1"/>
</dbReference>
<dbReference type="InterPro" id="IPR027916">
    <property type="entry name" value="Kinase-like_dom_ROP"/>
</dbReference>
<dbReference type="InterPro" id="IPR008271">
    <property type="entry name" value="Ser/Thr_kinase_AS"/>
</dbReference>
<feature type="domain" description="Protein kinase" evidence="11">
    <location>
        <begin position="705"/>
        <end position="916"/>
    </location>
</feature>
<evidence type="ECO:0000256" key="3">
    <source>
        <dbReference type="ARBA" id="ARBA00022553"/>
    </source>
</evidence>
<dbReference type="Pfam" id="PF00069">
    <property type="entry name" value="Pkinase"/>
    <property type="match status" value="3"/>
</dbReference>
<evidence type="ECO:0000313" key="12">
    <source>
        <dbReference type="EMBL" id="KAJ8308750.1"/>
    </source>
</evidence>
<evidence type="ECO:0000256" key="10">
    <source>
        <dbReference type="ARBA" id="ARBA00022871"/>
    </source>
</evidence>
<keyword evidence="5" id="KW-0547">Nucleotide-binding</keyword>
<keyword evidence="7" id="KW-0067">ATP-binding</keyword>
<protein>
    <recommendedName>
        <fullName evidence="11">Protein kinase domain-containing protein</fullName>
    </recommendedName>
</protein>
<evidence type="ECO:0000256" key="7">
    <source>
        <dbReference type="ARBA" id="ARBA00022840"/>
    </source>
</evidence>
<evidence type="ECO:0000256" key="2">
    <source>
        <dbReference type="ARBA" id="ARBA00022473"/>
    </source>
</evidence>
<evidence type="ECO:0000256" key="9">
    <source>
        <dbReference type="ARBA" id="ARBA00022843"/>
    </source>
</evidence>
<feature type="domain" description="Protein kinase" evidence="11">
    <location>
        <begin position="909"/>
        <end position="1156"/>
    </location>
</feature>
<feature type="domain" description="Protein kinase" evidence="11">
    <location>
        <begin position="1"/>
        <end position="157"/>
    </location>
</feature>
<dbReference type="InterPro" id="IPR011009">
    <property type="entry name" value="Kinase-like_dom_sf"/>
</dbReference>
<dbReference type="Pfam" id="PF14531">
    <property type="entry name" value="Kinase-like"/>
    <property type="match status" value="1"/>
</dbReference>
<keyword evidence="9" id="KW-0832">Ubl conjugation</keyword>
<comment type="caution">
    <text evidence="12">The sequence shown here is derived from an EMBL/GenBank/DDBJ whole genome shotgun (WGS) entry which is preliminary data.</text>
</comment>
<evidence type="ECO:0000256" key="1">
    <source>
        <dbReference type="ARBA" id="ARBA00001946"/>
    </source>
</evidence>
<dbReference type="PROSITE" id="PS50011">
    <property type="entry name" value="PROTEIN_KINASE_DOM"/>
    <property type="match status" value="5"/>
</dbReference>
<dbReference type="EMBL" id="JARBDR010000657">
    <property type="protein sequence ID" value="KAJ8308750.1"/>
    <property type="molecule type" value="Genomic_DNA"/>
</dbReference>
<evidence type="ECO:0000313" key="13">
    <source>
        <dbReference type="Proteomes" id="UP001217089"/>
    </source>
</evidence>
<sequence length="1158" mass="130354">MEDTKRIFREIVTALAHCHSQNIVHRDLKLENVLLGKDGKVKLADFGFARKIENAQLSNTFCGSASYCPPEILQKKAYNAFAVDVWSMGVILYAMVNGGFPFEASNIHQMVECQLIKEMPVSKVTDSQCLAIIERMLEPEVEKRATIEEIMNSHIKVKLADFGFARKIENAQLSNTFCGSASYCPPEILQKKAYNAFAVDVWSMGVILYAMVNGGFPFEASNIHQMVECQLIKEMPVSKVTDSQCLAIIERMLEPEVEKRATIEEIMNSQSVAIKQLKKSNGMKDFIAREIKTMLSLNHENIIKVYDVIETKKNIAIVMELAEGGDLLEKVMKNTLSMEDTKRIFREIVTALAHCHSQNIVHRDLKLENVLLGKDGKVKLADFGFARKIENAQLSNTFCGSASYCPPEILQKKAYNAFAVDVWSMGVILYAMVNGGFPFEASNIHQMVECQLIKEMPVSKVTDSQCLAIIERMLEPEVEKHATIEEIMNSQSVAIKQLKKSNGMKDFIAREIKTMLSLNHENIIKVYDVIETKKNIAIVMELAEGGDLLEKVMKNTLSMEDTKRIFREIVTALAHCHSQNIVHRDLKLENVLLGKDGKVKLADFGFARKIENAQLSNTFCGSASYCPPEILQKKAYNAFAVDVWSMGVILYAMVNGGFPFEASNIHQMVECQLIKEMPVSKVTDSQCLAIIERMLEPEVEKHATIEEIMNSQSVAIKQLKKSNGMKDFIAREIKTMLSLNHENIIKVYDVIETKKNIAIVMELAEGGDLLEKVMKNTLSMEDTKRIFREIVTALAHCHSQNIVHRDLKLENVLLGKDGKVKLADFGFARKIENAQLSNTFCGSASYCPPEILQKKAYNAFAVDVWSMGVILYAMVNGGFPFEASNIHQMVECQLIKEMPVSKVTDSQCLAIIERMLEPEVEKRATIEEIMNSQSVAIKQLKKSNGMKDFIAREIKTMLSLNHENIIKVYDVIETKKNIAIVMELAEGGDLLEKVMKNTLSMEDTKRIFREIVTALAHCHSQNIVHRDLKLENVLLGKDGKVKLADFGFARKIENAQLSNTFCGSASYCPPEILQKKAYNAFAVDVWSMGVILYAMVNGGFPFEASNIHQMVECQLIKEMPVSKVTDSQCLAIIERMLEPEVEKRATIEEIMNSQFFKN</sequence>
<name>A0ABQ9EUA0_TEGGR</name>
<evidence type="ECO:0000259" key="11">
    <source>
        <dbReference type="PROSITE" id="PS50011"/>
    </source>
</evidence>
<organism evidence="12 13">
    <name type="scientific">Tegillarca granosa</name>
    <name type="common">Malaysian cockle</name>
    <name type="synonym">Anadara granosa</name>
    <dbReference type="NCBI Taxonomy" id="220873"/>
    <lineage>
        <taxon>Eukaryota</taxon>
        <taxon>Metazoa</taxon>
        <taxon>Spiralia</taxon>
        <taxon>Lophotrochozoa</taxon>
        <taxon>Mollusca</taxon>
        <taxon>Bivalvia</taxon>
        <taxon>Autobranchia</taxon>
        <taxon>Pteriomorphia</taxon>
        <taxon>Arcoida</taxon>
        <taxon>Arcoidea</taxon>
        <taxon>Arcidae</taxon>
        <taxon>Tegillarca</taxon>
    </lineage>
</organism>
<comment type="cofactor">
    <cofactor evidence="1">
        <name>Mg(2+)</name>
        <dbReference type="ChEBI" id="CHEBI:18420"/>
    </cofactor>
</comment>
<keyword evidence="13" id="KW-1185">Reference proteome</keyword>
<dbReference type="SUPFAM" id="SSF56112">
    <property type="entry name" value="Protein kinase-like (PK-like)"/>
    <property type="match status" value="6"/>
</dbReference>
<dbReference type="Gene3D" id="1.10.510.10">
    <property type="entry name" value="Transferase(Phosphotransferase) domain 1"/>
    <property type="match status" value="6"/>
</dbReference>
<keyword evidence="2" id="KW-0217">Developmental protein</keyword>
<dbReference type="InterPro" id="IPR000719">
    <property type="entry name" value="Prot_kinase_dom"/>
</dbReference>
<dbReference type="PROSITE" id="PS00108">
    <property type="entry name" value="PROTEIN_KINASE_ST"/>
    <property type="match status" value="3"/>
</dbReference>